<accession>A0AAW6TQV3</accession>
<dbReference type="AlphaFoldDB" id="A0AAW6TQV3"/>
<proteinExistence type="predicted"/>
<keyword evidence="1" id="KW-1133">Transmembrane helix</keyword>
<feature type="transmembrane region" description="Helical" evidence="1">
    <location>
        <begin position="59"/>
        <end position="79"/>
    </location>
</feature>
<protein>
    <recommendedName>
        <fullName evidence="4">Signal transduction histidine kinase dimerisation/phosphoacceptor domain-containing protein</fullName>
    </recommendedName>
</protein>
<dbReference type="EMBL" id="JASCRY010000003">
    <property type="protein sequence ID" value="MDI5950523.1"/>
    <property type="molecule type" value="Genomic_DNA"/>
</dbReference>
<evidence type="ECO:0000313" key="3">
    <source>
        <dbReference type="Proteomes" id="UP001228643"/>
    </source>
</evidence>
<gene>
    <name evidence="2" type="ORF">QLS97_12770</name>
</gene>
<feature type="transmembrane region" description="Helical" evidence="1">
    <location>
        <begin position="85"/>
        <end position="107"/>
    </location>
</feature>
<dbReference type="Proteomes" id="UP001228643">
    <property type="component" value="Unassembled WGS sequence"/>
</dbReference>
<keyword evidence="3" id="KW-1185">Reference proteome</keyword>
<dbReference type="RefSeq" id="WP_282717160.1">
    <property type="nucleotide sequence ID" value="NZ_JASCRT010000003.1"/>
</dbReference>
<keyword evidence="1" id="KW-0472">Membrane</keyword>
<reference evidence="2 3" key="1">
    <citation type="submission" date="2023-04" db="EMBL/GenBank/DDBJ databases">
        <title>Two novel species of Flavobacterium.</title>
        <authorList>
            <person name="Liu Q."/>
            <person name="Xin Y.-H."/>
        </authorList>
    </citation>
    <scope>NUCLEOTIDE SEQUENCE [LARGE SCALE GENOMIC DNA]</scope>
    <source>
        <strain evidence="2 3">LB2P87</strain>
    </source>
</reference>
<evidence type="ECO:0000313" key="2">
    <source>
        <dbReference type="EMBL" id="MDI5950523.1"/>
    </source>
</evidence>
<name>A0AAW6TQV3_9FLAO</name>
<keyword evidence="1" id="KW-0812">Transmembrane</keyword>
<organism evidence="2 3">
    <name type="scientific">Flavobacterium yafengii</name>
    <dbReference type="NCBI Taxonomy" id="3041253"/>
    <lineage>
        <taxon>Bacteria</taxon>
        <taxon>Pseudomonadati</taxon>
        <taxon>Bacteroidota</taxon>
        <taxon>Flavobacteriia</taxon>
        <taxon>Flavobacteriales</taxon>
        <taxon>Flavobacteriaceae</taxon>
        <taxon>Flavobacterium</taxon>
    </lineage>
</organism>
<feature type="transmembrane region" description="Helical" evidence="1">
    <location>
        <begin position="20"/>
        <end position="47"/>
    </location>
</feature>
<evidence type="ECO:0000256" key="1">
    <source>
        <dbReference type="SAM" id="Phobius"/>
    </source>
</evidence>
<evidence type="ECO:0008006" key="4">
    <source>
        <dbReference type="Google" id="ProtNLM"/>
    </source>
</evidence>
<comment type="caution">
    <text evidence="2">The sequence shown here is derived from an EMBL/GenBank/DDBJ whole genome shotgun (WGS) entry which is preliminary data.</text>
</comment>
<sequence>MTIPDTKITTSIKKINFKTLAILTILILSIIDFCTPLGTAIGALYLIPMTMVIDQKKSTLYVFSFISTILILFKFFYFQNSNTHISIYSDRLISMIALWVVTFILIAHKTQRNKTEKLILEHNKSITEMLFKINHKIRHSVSQILGLTYTLLKLPIDSKDEIKELLNHIHNTTQELDLQTKELIEFMIKEKQYD</sequence>